<dbReference type="Gene3D" id="1.25.40.10">
    <property type="entry name" value="Tetratricopeptide repeat domain"/>
    <property type="match status" value="3"/>
</dbReference>
<evidence type="ECO:0000256" key="4">
    <source>
        <dbReference type="SAM" id="MobiDB-lite"/>
    </source>
</evidence>
<feature type="repeat" description="PPR" evidence="3">
    <location>
        <begin position="849"/>
        <end position="883"/>
    </location>
</feature>
<evidence type="ECO:0000256" key="2">
    <source>
        <dbReference type="ARBA" id="ARBA00022737"/>
    </source>
</evidence>
<keyword evidence="7" id="KW-1185">Reference proteome</keyword>
<accession>A0A5N6KPP0</accession>
<dbReference type="InterPro" id="IPR011990">
    <property type="entry name" value="TPR-like_helical_dom_sf"/>
</dbReference>
<protein>
    <recommendedName>
        <fullName evidence="5">Pentatricopeptide repeat-containing protein-mitochondrial domain-containing protein</fullName>
    </recommendedName>
</protein>
<feature type="region of interest" description="Disordered" evidence="4">
    <location>
        <begin position="121"/>
        <end position="156"/>
    </location>
</feature>
<dbReference type="NCBIfam" id="TIGR00756">
    <property type="entry name" value="PPR"/>
    <property type="match status" value="1"/>
</dbReference>
<sequence>MSAKLLVADGLWKALCPNFSAHLVRKSLQRHIHSPRRARPSCSGQRPRKVQYQCIHARAGANEKEQEGYSAKDTRTRAPRLATEEDTERSELKTPEQDHGRQIQDQGDITFEEPHVLQGAIRRRPPRKDLASVQDGQQDGGWGSLKRNSRGGNAAGNATIEKGLYIPGLGEMRLDRRSSDADAVSAPRSAIEGLPKVWGRLNRKVGTGEKDFLPDIVAMEREGLASLKEPRKADVASGESWQDEHRSNRVDVAMERLRQLFGDTLSLPMTGIPKDPIPEKLPELPNSGTLMTDYTEQHTAVAELQSKERTTLQDEPHRSPAAWVSHRTDRMGEDLVLPKVSGPEAEPKPNTWGHLSKKRISKSQHSADRGTEPHQENMTGKVASCEQVKITRTGGGTERHALKSAKALPSDLRTTSQTNNIDQRRELEEISTQSGDVQSPYAHEKSQPDYLPDEDAFMDNPGVEPKLTQAERDLLQIAGKERLYEVLPSEAAHGHLSLVEQIVYRLVHDLHETPNLAMYAALVLSNVSRSSGSAALAQALVTEMKAEGLVPDASIYNALLQVLAVHPDAIYRGQIIAEMREQWIEVTPLAQHYIAAGHIKELQLEQALEVLDAMLDQNVEPQSWLLNMISYQLCAMGEIDEALRLLQLRANRTSMRKAISPALWATVFDAAAAALHHPALAYIWRRRVELLKFTPSTGQCTQVLHAAARHGDIPLATDVFRALSTRGTTFGREHYELLIDCYARARDIDTALGILCIMQTAGVAPDERTTRPLARALAAEPARVPAAYEALKDLRAARRTIPLAAVNCIIEVTLEAGEAAGPAASAEFGLPAAVEQYKALRILCPAGPNVATFDALLRGCRVARRKDTAMFLAAEMLALGLMPGALTYDRLILVCLEAAAEEGAAQEGAAQESAARDSWKDAMAYYGEMRARELYPRRGTFRLLVETGCARGDEVAWWFVDEMRAAGFDERPTRAWLEARWERS</sequence>
<dbReference type="EMBL" id="VIBQ01000009">
    <property type="protein sequence ID" value="KAB8337049.1"/>
    <property type="molecule type" value="Genomic_DNA"/>
</dbReference>
<gene>
    <name evidence="6" type="ORF">FH972_021353</name>
</gene>
<dbReference type="InterPro" id="IPR002885">
    <property type="entry name" value="PPR_rpt"/>
</dbReference>
<proteinExistence type="inferred from homology"/>
<evidence type="ECO:0000313" key="7">
    <source>
        <dbReference type="Proteomes" id="UP000327013"/>
    </source>
</evidence>
<feature type="region of interest" description="Disordered" evidence="4">
    <location>
        <begin position="59"/>
        <end position="106"/>
    </location>
</feature>
<feature type="region of interest" description="Disordered" evidence="4">
    <location>
        <begin position="339"/>
        <end position="381"/>
    </location>
</feature>
<reference evidence="6 7" key="1">
    <citation type="submission" date="2019-06" db="EMBL/GenBank/DDBJ databases">
        <title>A chromosomal-level reference genome of Carpinus fangiana (Coryloideae, Betulaceae).</title>
        <authorList>
            <person name="Yang X."/>
            <person name="Wang Z."/>
            <person name="Zhang L."/>
            <person name="Hao G."/>
            <person name="Liu J."/>
            <person name="Yang Y."/>
        </authorList>
    </citation>
    <scope>NUCLEOTIDE SEQUENCE [LARGE SCALE GENOMIC DNA]</scope>
    <source>
        <strain evidence="6">Cfa_2016G</strain>
        <tissue evidence="6">Leaf</tissue>
    </source>
</reference>
<dbReference type="OrthoDB" id="747253at2759"/>
<organism evidence="6 7">
    <name type="scientific">Carpinus fangiana</name>
    <dbReference type="NCBI Taxonomy" id="176857"/>
    <lineage>
        <taxon>Eukaryota</taxon>
        <taxon>Viridiplantae</taxon>
        <taxon>Streptophyta</taxon>
        <taxon>Embryophyta</taxon>
        <taxon>Tracheophyta</taxon>
        <taxon>Spermatophyta</taxon>
        <taxon>Magnoliopsida</taxon>
        <taxon>eudicotyledons</taxon>
        <taxon>Gunneridae</taxon>
        <taxon>Pentapetalae</taxon>
        <taxon>rosids</taxon>
        <taxon>fabids</taxon>
        <taxon>Fagales</taxon>
        <taxon>Betulaceae</taxon>
        <taxon>Carpinus</taxon>
    </lineage>
</organism>
<evidence type="ECO:0000256" key="3">
    <source>
        <dbReference type="PROSITE-ProRule" id="PRU00708"/>
    </source>
</evidence>
<feature type="compositionally biased region" description="Basic and acidic residues" evidence="4">
    <location>
        <begin position="61"/>
        <end position="76"/>
    </location>
</feature>
<comment type="similarity">
    <text evidence="1">Belongs to the PPR family. P subfamily.</text>
</comment>
<comment type="caution">
    <text evidence="6">The sequence shown here is derived from an EMBL/GenBank/DDBJ whole genome shotgun (WGS) entry which is preliminary data.</text>
</comment>
<feature type="domain" description="Pentatricopeptide repeat-containing protein-mitochondrial" evidence="5">
    <location>
        <begin position="698"/>
        <end position="838"/>
    </location>
</feature>
<dbReference type="PANTHER" id="PTHR47447:SF17">
    <property type="entry name" value="OS12G0638900 PROTEIN"/>
    <property type="match status" value="1"/>
</dbReference>
<dbReference type="PANTHER" id="PTHR47447">
    <property type="entry name" value="OS03G0856100 PROTEIN"/>
    <property type="match status" value="1"/>
</dbReference>
<name>A0A5N6KPP0_9ROSI</name>
<feature type="repeat" description="PPR" evidence="3">
    <location>
        <begin position="731"/>
        <end position="765"/>
    </location>
</feature>
<evidence type="ECO:0000313" key="6">
    <source>
        <dbReference type="EMBL" id="KAB8337049.1"/>
    </source>
</evidence>
<dbReference type="Pfam" id="PF23276">
    <property type="entry name" value="TPR_24"/>
    <property type="match status" value="1"/>
</dbReference>
<keyword evidence="2" id="KW-0677">Repeat</keyword>
<dbReference type="AlphaFoldDB" id="A0A5N6KPP0"/>
<dbReference type="Proteomes" id="UP000327013">
    <property type="component" value="Unassembled WGS sequence"/>
</dbReference>
<evidence type="ECO:0000259" key="5">
    <source>
        <dbReference type="Pfam" id="PF23276"/>
    </source>
</evidence>
<feature type="compositionally biased region" description="Basic and acidic residues" evidence="4">
    <location>
        <begin position="365"/>
        <end position="375"/>
    </location>
</feature>
<dbReference type="InterPro" id="IPR057027">
    <property type="entry name" value="TPR_mt"/>
</dbReference>
<dbReference type="Pfam" id="PF13812">
    <property type="entry name" value="PPR_3"/>
    <property type="match status" value="1"/>
</dbReference>
<dbReference type="PROSITE" id="PS51375">
    <property type="entry name" value="PPR"/>
    <property type="match status" value="2"/>
</dbReference>
<feature type="compositionally biased region" description="Basic and acidic residues" evidence="4">
    <location>
        <begin position="89"/>
        <end position="102"/>
    </location>
</feature>
<evidence type="ECO:0000256" key="1">
    <source>
        <dbReference type="ARBA" id="ARBA00007626"/>
    </source>
</evidence>